<comment type="caution">
    <text evidence="1">The sequence shown here is derived from an EMBL/GenBank/DDBJ whole genome shotgun (WGS) entry which is preliminary data.</text>
</comment>
<accession>A0ABW2KA06</accession>
<reference evidence="2" key="1">
    <citation type="journal article" date="2019" name="Int. J. Syst. Evol. Microbiol.">
        <title>The Global Catalogue of Microorganisms (GCM) 10K type strain sequencing project: providing services to taxonomists for standard genome sequencing and annotation.</title>
        <authorList>
            <consortium name="The Broad Institute Genomics Platform"/>
            <consortium name="The Broad Institute Genome Sequencing Center for Infectious Disease"/>
            <person name="Wu L."/>
            <person name="Ma J."/>
        </authorList>
    </citation>
    <scope>NUCLEOTIDE SEQUENCE [LARGE SCALE GENOMIC DNA]</scope>
    <source>
        <strain evidence="2">CGMCC 4.7382</strain>
    </source>
</reference>
<dbReference type="Proteomes" id="UP001596540">
    <property type="component" value="Unassembled WGS sequence"/>
</dbReference>
<proteinExistence type="predicted"/>
<protein>
    <submittedName>
        <fullName evidence="1">Lasso RiPP family leader peptide-containing protein</fullName>
    </submittedName>
</protein>
<evidence type="ECO:0000313" key="1">
    <source>
        <dbReference type="EMBL" id="MFC7326821.1"/>
    </source>
</evidence>
<name>A0ABW2KA06_9ACTN</name>
<organism evidence="1 2">
    <name type="scientific">Marinactinospora rubrisoli</name>
    <dbReference type="NCBI Taxonomy" id="2715399"/>
    <lineage>
        <taxon>Bacteria</taxon>
        <taxon>Bacillati</taxon>
        <taxon>Actinomycetota</taxon>
        <taxon>Actinomycetes</taxon>
        <taxon>Streptosporangiales</taxon>
        <taxon>Nocardiopsidaceae</taxon>
        <taxon>Marinactinospora</taxon>
    </lineage>
</organism>
<keyword evidence="2" id="KW-1185">Reference proteome</keyword>
<dbReference type="EMBL" id="JBHTBH010000001">
    <property type="protein sequence ID" value="MFC7326821.1"/>
    <property type="molecule type" value="Genomic_DNA"/>
</dbReference>
<gene>
    <name evidence="1" type="ORF">ACFQRF_03615</name>
</gene>
<evidence type="ECO:0000313" key="2">
    <source>
        <dbReference type="Proteomes" id="UP001596540"/>
    </source>
</evidence>
<dbReference type="RefSeq" id="WP_379868738.1">
    <property type="nucleotide sequence ID" value="NZ_JBHTBH010000001.1"/>
</dbReference>
<sequence length="41" mass="4662">MYDTTPVYETPVLVEVGDFAELTTGYGLFPVYDGWDFGIWP</sequence>
<dbReference type="NCBIfam" id="NF033521">
    <property type="entry name" value="lasso_leader_L3"/>
    <property type="match status" value="1"/>
</dbReference>